<evidence type="ECO:0000313" key="2">
    <source>
        <dbReference type="Proteomes" id="UP000225633"/>
    </source>
</evidence>
<protein>
    <submittedName>
        <fullName evidence="1">Uncharacterized protein</fullName>
    </submittedName>
</protein>
<accession>A0A221SBB1</accession>
<sequence>MWFGEQVWIDEDWDDEEDWPEDGWSFFVFVGADLVHRIFSQ</sequence>
<gene>
    <name evidence="1" type="ORF">SEA_WARPY_252</name>
</gene>
<dbReference type="EMBL" id="MF358541">
    <property type="protein sequence ID" value="ASN73282.1"/>
    <property type="molecule type" value="Genomic_DNA"/>
</dbReference>
<dbReference type="Proteomes" id="UP000225633">
    <property type="component" value="Segment"/>
</dbReference>
<proteinExistence type="predicted"/>
<reference evidence="2" key="1">
    <citation type="submission" date="2017-06" db="EMBL/GenBank/DDBJ databases">
        <authorList>
            <person name="Kim H.J."/>
            <person name="Triplett B.A."/>
        </authorList>
    </citation>
    <scope>NUCLEOTIDE SEQUENCE [LARGE SCALE GENOMIC DNA]</scope>
</reference>
<evidence type="ECO:0000313" key="1">
    <source>
        <dbReference type="EMBL" id="ASN73282.1"/>
    </source>
</evidence>
<organism evidence="1 2">
    <name type="scientific">Streptomyces phage Warpy</name>
    <dbReference type="NCBI Taxonomy" id="2015805"/>
    <lineage>
        <taxon>Viruses</taxon>
        <taxon>Duplodnaviria</taxon>
        <taxon>Heunggongvirae</taxon>
        <taxon>Uroviricota</taxon>
        <taxon>Caudoviricetes</taxon>
        <taxon>Stanwilliamsviridae</taxon>
        <taxon>Boydwoodruffvirinae</taxon>
        <taxon>Samistivirus</taxon>
        <taxon>Samistivirus jay2jay</taxon>
    </lineage>
</organism>
<name>A0A221SBB1_9CAUD</name>